<evidence type="ECO:0000256" key="3">
    <source>
        <dbReference type="ARBA" id="ARBA00019012"/>
    </source>
</evidence>
<dbReference type="Proteomes" id="UP000282818">
    <property type="component" value="Unassembled WGS sequence"/>
</dbReference>
<comment type="caution">
    <text evidence="8">The sequence shown here is derived from an EMBL/GenBank/DDBJ whole genome shotgun (WGS) entry which is preliminary data.</text>
</comment>
<evidence type="ECO:0000259" key="7">
    <source>
        <dbReference type="Pfam" id="PF00814"/>
    </source>
</evidence>
<dbReference type="NCBIfam" id="TIGR03725">
    <property type="entry name" value="T6A_YeaZ"/>
    <property type="match status" value="1"/>
</dbReference>
<evidence type="ECO:0000256" key="5">
    <source>
        <dbReference type="ARBA" id="ARBA00022694"/>
    </source>
</evidence>
<accession>A0A437Q775</accession>
<dbReference type="GO" id="GO:0002949">
    <property type="term" value="P:tRNA threonylcarbamoyladenosine modification"/>
    <property type="evidence" value="ECO:0007669"/>
    <property type="project" value="InterPro"/>
</dbReference>
<sequence>MAKILALDTSTDACSVALYLDGEVKEDFRVIPRQHTQQLLPMVQAILADAELAIADLDAIAFGRGPGSFAGIRIATGVAQGLAFAAELPLVPVSTLAAIALQQHQQGHERVIAALDARMDEVYWGAFRLDAGLPVLVDQERVDAPANVALPDEHVWHAAGSGWRYLEDMSAAIQSAVNEPDVECYPRAGSMASLAAAAFEKGDMVAPEDALPVYLRDEVAWKKKDQQ</sequence>
<dbReference type="GO" id="GO:0016740">
    <property type="term" value="F:transferase activity"/>
    <property type="evidence" value="ECO:0007669"/>
    <property type="project" value="UniProtKB-KW"/>
</dbReference>
<evidence type="ECO:0000313" key="9">
    <source>
        <dbReference type="Proteomes" id="UP000282818"/>
    </source>
</evidence>
<comment type="subcellular location">
    <subcellularLocation>
        <location evidence="1">Cytoplasm</location>
    </subcellularLocation>
</comment>
<protein>
    <recommendedName>
        <fullName evidence="3">tRNA threonylcarbamoyladenosine biosynthesis protein TsaB</fullName>
    </recommendedName>
    <alternativeName>
        <fullName evidence="6">t(6)A37 threonylcarbamoyladenosine biosynthesis protein TsaB</fullName>
    </alternativeName>
</protein>
<dbReference type="EMBL" id="SACQ01000005">
    <property type="protein sequence ID" value="RVU30392.1"/>
    <property type="molecule type" value="Genomic_DNA"/>
</dbReference>
<keyword evidence="9" id="KW-1185">Reference proteome</keyword>
<name>A0A437Q775_9GAMM</name>
<evidence type="ECO:0000256" key="1">
    <source>
        <dbReference type="ARBA" id="ARBA00004496"/>
    </source>
</evidence>
<keyword evidence="8" id="KW-0808">Transferase</keyword>
<dbReference type="Pfam" id="PF00814">
    <property type="entry name" value="TsaD"/>
    <property type="match status" value="1"/>
</dbReference>
<comment type="similarity">
    <text evidence="2">Belongs to the KAE1 / TsaD family. TsaB subfamily.</text>
</comment>
<dbReference type="InterPro" id="IPR000905">
    <property type="entry name" value="Gcp-like_dom"/>
</dbReference>
<dbReference type="GO" id="GO:0005829">
    <property type="term" value="C:cytosol"/>
    <property type="evidence" value="ECO:0007669"/>
    <property type="project" value="TreeGrafter"/>
</dbReference>
<gene>
    <name evidence="8" type="primary">tsaB</name>
    <name evidence="8" type="ORF">EOE65_12180</name>
</gene>
<dbReference type="FunFam" id="3.30.420.40:FF:000097">
    <property type="entry name" value="tRNA threonylcarbamoyladenosine biosynthesis protein TsaB"/>
    <property type="match status" value="1"/>
</dbReference>
<dbReference type="Gene3D" id="3.30.420.40">
    <property type="match status" value="2"/>
</dbReference>
<dbReference type="PANTHER" id="PTHR11735:SF11">
    <property type="entry name" value="TRNA THREONYLCARBAMOYLADENOSINE BIOSYNTHESIS PROTEIN TSAB"/>
    <property type="match status" value="1"/>
</dbReference>
<dbReference type="RefSeq" id="WP_127694588.1">
    <property type="nucleotide sequence ID" value="NZ_SACQ01000005.1"/>
</dbReference>
<dbReference type="CDD" id="cd24032">
    <property type="entry name" value="ASKHA_NBD_TsaB"/>
    <property type="match status" value="1"/>
</dbReference>
<reference evidence="8 9" key="1">
    <citation type="submission" date="2019-01" db="EMBL/GenBank/DDBJ databases">
        <authorList>
            <person name="Chen W.-M."/>
        </authorList>
    </citation>
    <scope>NUCLEOTIDE SEQUENCE [LARGE SCALE GENOMIC DNA]</scope>
    <source>
        <strain evidence="8 9">HPM-16</strain>
    </source>
</reference>
<proteinExistence type="inferred from homology"/>
<dbReference type="PANTHER" id="PTHR11735">
    <property type="entry name" value="TRNA N6-ADENOSINE THREONYLCARBAMOYLTRANSFERASE"/>
    <property type="match status" value="1"/>
</dbReference>
<dbReference type="SUPFAM" id="SSF53067">
    <property type="entry name" value="Actin-like ATPase domain"/>
    <property type="match status" value="2"/>
</dbReference>
<dbReference type="InterPro" id="IPR022496">
    <property type="entry name" value="T6A_TsaB"/>
</dbReference>
<evidence type="ECO:0000256" key="4">
    <source>
        <dbReference type="ARBA" id="ARBA00022490"/>
    </source>
</evidence>
<dbReference type="AlphaFoldDB" id="A0A437Q775"/>
<dbReference type="InterPro" id="IPR043129">
    <property type="entry name" value="ATPase_NBD"/>
</dbReference>
<organism evidence="8 9">
    <name type="scientific">Neptunomonas marina</name>
    <dbReference type="NCBI Taxonomy" id="1815562"/>
    <lineage>
        <taxon>Bacteria</taxon>
        <taxon>Pseudomonadati</taxon>
        <taxon>Pseudomonadota</taxon>
        <taxon>Gammaproteobacteria</taxon>
        <taxon>Oceanospirillales</taxon>
        <taxon>Oceanospirillaceae</taxon>
        <taxon>Neptunomonas</taxon>
    </lineage>
</organism>
<keyword evidence="5" id="KW-0819">tRNA processing</keyword>
<evidence type="ECO:0000256" key="2">
    <source>
        <dbReference type="ARBA" id="ARBA00010493"/>
    </source>
</evidence>
<keyword evidence="4" id="KW-0963">Cytoplasm</keyword>
<evidence type="ECO:0000256" key="6">
    <source>
        <dbReference type="ARBA" id="ARBA00032446"/>
    </source>
</evidence>
<evidence type="ECO:0000313" key="8">
    <source>
        <dbReference type="EMBL" id="RVU30392.1"/>
    </source>
</evidence>
<feature type="domain" description="Gcp-like" evidence="7">
    <location>
        <begin position="32"/>
        <end position="188"/>
    </location>
</feature>